<reference evidence="3 4" key="1">
    <citation type="submission" date="2019-04" db="EMBL/GenBank/DDBJ databases">
        <authorList>
            <person name="Grouzdev D.S."/>
            <person name="Nazina T.N."/>
        </authorList>
    </citation>
    <scope>NUCLEOTIDE SEQUENCE [LARGE SCALE GENOMIC DNA]</scope>
    <source>
        <strain evidence="3 4">SHC 3-19</strain>
    </source>
</reference>
<dbReference type="InterPro" id="IPR027417">
    <property type="entry name" value="P-loop_NTPase"/>
</dbReference>
<dbReference type="RefSeq" id="WP_038053076.1">
    <property type="nucleotide sequence ID" value="NZ_SROY01000003.1"/>
</dbReference>
<evidence type="ECO:0000259" key="1">
    <source>
        <dbReference type="Pfam" id="PF00308"/>
    </source>
</evidence>
<sequence>MIELVPQLPLALRAPPDQRLSRYVGAPAGLLESLQALAVGSAAAGLYLHGAHATGKTHLLLASCAEAEAAGVQAAYLTLRGLHGRVRAAVDGLERAELVAVDDVDAIAGSRDDEVALFDLHNRLHDAGRGVLYAADAAPDALPLVLPDLRSRLAQCARWALPVLDDAGRAELLRQRAAARGLDLDEAALDWLLRRCSRDLGSLTAIFERLDRASLAAQRRLTVPFLRQVLEADQG</sequence>
<proteinExistence type="predicted"/>
<accession>A0A5R9PDR8</accession>
<dbReference type="SUPFAM" id="SSF52540">
    <property type="entry name" value="P-loop containing nucleoside triphosphate hydrolases"/>
    <property type="match status" value="1"/>
</dbReference>
<dbReference type="InterPro" id="IPR055199">
    <property type="entry name" value="Hda_lid"/>
</dbReference>
<gene>
    <name evidence="3" type="ORF">E5S66_08910</name>
</gene>
<feature type="domain" description="Hda lid" evidence="2">
    <location>
        <begin position="166"/>
        <end position="230"/>
    </location>
</feature>
<comment type="caution">
    <text evidence="3">The sequence shown here is derived from an EMBL/GenBank/DDBJ whole genome shotgun (WGS) entry which is preliminary data.</text>
</comment>
<dbReference type="Proteomes" id="UP000308508">
    <property type="component" value="Unassembled WGS sequence"/>
</dbReference>
<dbReference type="InterPro" id="IPR013317">
    <property type="entry name" value="DnaA_dom"/>
</dbReference>
<dbReference type="InterPro" id="IPR017788">
    <property type="entry name" value="Hda"/>
</dbReference>
<evidence type="ECO:0000313" key="3">
    <source>
        <dbReference type="EMBL" id="TLX21635.1"/>
    </source>
</evidence>
<dbReference type="Gene3D" id="3.40.50.300">
    <property type="entry name" value="P-loop containing nucleotide triphosphate hydrolases"/>
    <property type="match status" value="1"/>
</dbReference>
<dbReference type="NCBIfam" id="TIGR03420">
    <property type="entry name" value="DnaA_homol_Hda"/>
    <property type="match status" value="1"/>
</dbReference>
<dbReference type="PANTHER" id="PTHR30050:SF5">
    <property type="entry name" value="DNAA REGULATORY INACTIVATOR HDA"/>
    <property type="match status" value="1"/>
</dbReference>
<dbReference type="Pfam" id="PF22688">
    <property type="entry name" value="Hda_lid"/>
    <property type="match status" value="1"/>
</dbReference>
<dbReference type="Gene3D" id="1.10.8.60">
    <property type="match status" value="1"/>
</dbReference>
<name>A0A5R9PDR8_9GAMM</name>
<dbReference type="PANTHER" id="PTHR30050">
    <property type="entry name" value="CHROMOSOMAL REPLICATION INITIATOR PROTEIN DNAA"/>
    <property type="match status" value="1"/>
</dbReference>
<dbReference type="EMBL" id="SROY01000003">
    <property type="protein sequence ID" value="TLX21635.1"/>
    <property type="molecule type" value="Genomic_DNA"/>
</dbReference>
<dbReference type="STRING" id="1123377.GCA_000423885_01279"/>
<organism evidence="3 4">
    <name type="scientific">Thermomonas fusca</name>
    <dbReference type="NCBI Taxonomy" id="215690"/>
    <lineage>
        <taxon>Bacteria</taxon>
        <taxon>Pseudomonadati</taxon>
        <taxon>Pseudomonadota</taxon>
        <taxon>Gammaproteobacteria</taxon>
        <taxon>Lysobacterales</taxon>
        <taxon>Lysobacteraceae</taxon>
        <taxon>Thermomonas</taxon>
    </lineage>
</organism>
<dbReference type="GO" id="GO:0032297">
    <property type="term" value="P:negative regulation of DNA-templated DNA replication initiation"/>
    <property type="evidence" value="ECO:0007669"/>
    <property type="project" value="InterPro"/>
</dbReference>
<dbReference type="Pfam" id="PF00308">
    <property type="entry name" value="Bac_DnaA"/>
    <property type="match status" value="1"/>
</dbReference>
<evidence type="ECO:0000259" key="2">
    <source>
        <dbReference type="Pfam" id="PF22688"/>
    </source>
</evidence>
<feature type="domain" description="Chromosomal replication initiator protein DnaA ATPAse" evidence="1">
    <location>
        <begin position="41"/>
        <end position="154"/>
    </location>
</feature>
<evidence type="ECO:0000313" key="4">
    <source>
        <dbReference type="Proteomes" id="UP000308508"/>
    </source>
</evidence>
<dbReference type="GO" id="GO:0006270">
    <property type="term" value="P:DNA replication initiation"/>
    <property type="evidence" value="ECO:0007669"/>
    <property type="project" value="TreeGrafter"/>
</dbReference>
<dbReference type="AlphaFoldDB" id="A0A5R9PDR8"/>
<protein>
    <submittedName>
        <fullName evidence="3">DnaA regulatory inactivator Hda</fullName>
    </submittedName>
</protein>
<keyword evidence="4" id="KW-1185">Reference proteome</keyword>